<keyword evidence="1" id="KW-0812">Transmembrane</keyword>
<evidence type="ECO:0000256" key="1">
    <source>
        <dbReference type="SAM" id="Phobius"/>
    </source>
</evidence>
<accession>A0A6C0HWF8</accession>
<sequence length="47" mass="4784">MSQILGLGLGTDAITAIAITGGVVLALAATKLFKPTNTKKTRVVCLL</sequence>
<reference evidence="2" key="1">
    <citation type="journal article" date="2020" name="Nature">
        <title>Giant virus diversity and host interactions through global metagenomics.</title>
        <authorList>
            <person name="Schulz F."/>
            <person name="Roux S."/>
            <person name="Paez-Espino D."/>
            <person name="Jungbluth S."/>
            <person name="Walsh D.A."/>
            <person name="Denef V.J."/>
            <person name="McMahon K.D."/>
            <person name="Konstantinidis K.T."/>
            <person name="Eloe-Fadrosh E.A."/>
            <person name="Kyrpides N.C."/>
            <person name="Woyke T."/>
        </authorList>
    </citation>
    <scope>NUCLEOTIDE SEQUENCE</scope>
    <source>
        <strain evidence="2">GVMAG-M-3300023184-178</strain>
    </source>
</reference>
<proteinExistence type="predicted"/>
<feature type="transmembrane region" description="Helical" evidence="1">
    <location>
        <begin position="13"/>
        <end position="33"/>
    </location>
</feature>
<evidence type="ECO:0000313" key="2">
    <source>
        <dbReference type="EMBL" id="QHT84879.1"/>
    </source>
</evidence>
<name>A0A6C0HWF8_9ZZZZ</name>
<dbReference type="EMBL" id="MN740028">
    <property type="protein sequence ID" value="QHT84879.1"/>
    <property type="molecule type" value="Genomic_DNA"/>
</dbReference>
<keyword evidence="1" id="KW-0472">Membrane</keyword>
<organism evidence="2">
    <name type="scientific">viral metagenome</name>
    <dbReference type="NCBI Taxonomy" id="1070528"/>
    <lineage>
        <taxon>unclassified sequences</taxon>
        <taxon>metagenomes</taxon>
        <taxon>organismal metagenomes</taxon>
    </lineage>
</organism>
<dbReference type="AlphaFoldDB" id="A0A6C0HWF8"/>
<keyword evidence="1" id="KW-1133">Transmembrane helix</keyword>
<protein>
    <submittedName>
        <fullName evidence="2">Uncharacterized protein</fullName>
    </submittedName>
</protein>